<keyword evidence="1" id="KW-0732">Signal</keyword>
<proteinExistence type="predicted"/>
<accession>A0ABS9KUN4</accession>
<dbReference type="PANTHER" id="PTHR47637:SF1">
    <property type="entry name" value="CHAPERONE SURA"/>
    <property type="match status" value="1"/>
</dbReference>
<comment type="caution">
    <text evidence="4">The sequence shown here is derived from an EMBL/GenBank/DDBJ whole genome shotgun (WGS) entry which is preliminary data.</text>
</comment>
<dbReference type="InterPro" id="IPR046357">
    <property type="entry name" value="PPIase_dom_sf"/>
</dbReference>
<evidence type="ECO:0000313" key="5">
    <source>
        <dbReference type="Proteomes" id="UP001165367"/>
    </source>
</evidence>
<dbReference type="PROSITE" id="PS50198">
    <property type="entry name" value="PPIC_PPIASE_2"/>
    <property type="match status" value="1"/>
</dbReference>
<dbReference type="InterPro" id="IPR027304">
    <property type="entry name" value="Trigger_fact/SurA_dom_sf"/>
</dbReference>
<reference evidence="4" key="1">
    <citation type="submission" date="2022-01" db="EMBL/GenBank/DDBJ databases">
        <authorList>
            <person name="Jo J.-H."/>
            <person name="Im W.-T."/>
        </authorList>
    </citation>
    <scope>NUCLEOTIDE SEQUENCE</scope>
    <source>
        <strain evidence="4">NA20</strain>
    </source>
</reference>
<dbReference type="InterPro" id="IPR050280">
    <property type="entry name" value="OMP_Chaperone_SurA"/>
</dbReference>
<keyword evidence="2" id="KW-0697">Rotamase</keyword>
<dbReference type="SUPFAM" id="SSF109998">
    <property type="entry name" value="Triger factor/SurA peptide-binding domain-like"/>
    <property type="match status" value="1"/>
</dbReference>
<dbReference type="Gene3D" id="3.10.50.40">
    <property type="match status" value="2"/>
</dbReference>
<feature type="domain" description="PpiC" evidence="3">
    <location>
        <begin position="164"/>
        <end position="268"/>
    </location>
</feature>
<evidence type="ECO:0000313" key="4">
    <source>
        <dbReference type="EMBL" id="MCG2616051.1"/>
    </source>
</evidence>
<dbReference type="Gene3D" id="1.10.4030.10">
    <property type="entry name" value="Porin chaperone SurA, peptide-binding domain"/>
    <property type="match status" value="1"/>
</dbReference>
<dbReference type="RefSeq" id="WP_237874589.1">
    <property type="nucleotide sequence ID" value="NZ_JAKLTR010000011.1"/>
</dbReference>
<dbReference type="Proteomes" id="UP001165367">
    <property type="component" value="Unassembled WGS sequence"/>
</dbReference>
<gene>
    <name evidence="4" type="ORF">LZZ85_17275</name>
</gene>
<keyword evidence="2 4" id="KW-0413">Isomerase</keyword>
<evidence type="ECO:0000259" key="3">
    <source>
        <dbReference type="PROSITE" id="PS50198"/>
    </source>
</evidence>
<organism evidence="4 5">
    <name type="scientific">Terrimonas ginsenosidimutans</name>
    <dbReference type="NCBI Taxonomy" id="2908004"/>
    <lineage>
        <taxon>Bacteria</taxon>
        <taxon>Pseudomonadati</taxon>
        <taxon>Bacteroidota</taxon>
        <taxon>Chitinophagia</taxon>
        <taxon>Chitinophagales</taxon>
        <taxon>Chitinophagaceae</taxon>
        <taxon>Terrimonas</taxon>
    </lineage>
</organism>
<protein>
    <submittedName>
        <fullName evidence="4">Peptidylprolyl isomerase</fullName>
    </submittedName>
</protein>
<keyword evidence="5" id="KW-1185">Reference proteome</keyword>
<dbReference type="EMBL" id="JAKLTR010000011">
    <property type="protein sequence ID" value="MCG2616051.1"/>
    <property type="molecule type" value="Genomic_DNA"/>
</dbReference>
<sequence length="447" mass="50202">MITVLSAIGSSAQSYKAVADKIVTTVGDRIILYSDIRNAAEASRLPDGSLPADAICNATERALISKMMLLQAEKDSIRVSDEEVDAELDLRIKYHARALGGISALEQVANKSVFRLKEDMWDAIRENLLVETMQRKIMSSAKITPAEVTIFFNQIPKDSLPFFESELEVGYITIYPKTSRDLEAYVISELNRYRAEIESKAISFEQLAQRFSERSADPEKDKGLQYVLSRNDRSVDPKLMAAVFKMKEGALSAPVKTGDGYFLVQLLGKNGDEAIIRHIFRRVPVAEEEIGYTKARLDSIRSALYAGTIAFNQAAKKFDESAEGRNGEFYYRNSHHSRLLTIDQLDRETVNALTKMSLGDYSAPFVYQDQEGKTAVRMVYLHSRSQPHRMNLKDDYGRIAEAALEHKRAEMMGKWVREKMSSSLIEVDPEMAAVCGNLPAGVREADR</sequence>
<dbReference type="GO" id="GO:0016853">
    <property type="term" value="F:isomerase activity"/>
    <property type="evidence" value="ECO:0007669"/>
    <property type="project" value="UniProtKB-KW"/>
</dbReference>
<evidence type="ECO:0000256" key="2">
    <source>
        <dbReference type="PROSITE-ProRule" id="PRU00278"/>
    </source>
</evidence>
<dbReference type="SUPFAM" id="SSF54534">
    <property type="entry name" value="FKBP-like"/>
    <property type="match status" value="2"/>
</dbReference>
<dbReference type="InterPro" id="IPR000297">
    <property type="entry name" value="PPIase_PpiC"/>
</dbReference>
<name>A0ABS9KUN4_9BACT</name>
<dbReference type="Pfam" id="PF00639">
    <property type="entry name" value="Rotamase"/>
    <property type="match status" value="1"/>
</dbReference>
<evidence type="ECO:0000256" key="1">
    <source>
        <dbReference type="ARBA" id="ARBA00022729"/>
    </source>
</evidence>
<dbReference type="PANTHER" id="PTHR47637">
    <property type="entry name" value="CHAPERONE SURA"/>
    <property type="match status" value="1"/>
</dbReference>